<dbReference type="AlphaFoldDB" id="A0A974BY38"/>
<reference evidence="2" key="1">
    <citation type="journal article" date="2016" name="Nature">
        <title>Genome evolution in the allotetraploid frog Xenopus laevis.</title>
        <authorList>
            <person name="Session A.M."/>
            <person name="Uno Y."/>
            <person name="Kwon T."/>
            <person name="Chapman J.A."/>
            <person name="Toyoda A."/>
            <person name="Takahashi S."/>
            <person name="Fukui A."/>
            <person name="Hikosaka A."/>
            <person name="Suzuki A."/>
            <person name="Kondo M."/>
            <person name="van Heeringen S.J."/>
            <person name="Quigley I."/>
            <person name="Heinz S."/>
            <person name="Ogino H."/>
            <person name="Ochi H."/>
            <person name="Hellsten U."/>
            <person name="Lyons J.B."/>
            <person name="Simakov O."/>
            <person name="Putnam N."/>
            <person name="Stites J."/>
            <person name="Kuroki Y."/>
            <person name="Tanaka T."/>
            <person name="Michiue T."/>
            <person name="Watanabe M."/>
            <person name="Bogdanovic O."/>
            <person name="Lister R."/>
            <person name="Georgiou G."/>
            <person name="Paranjpe S.S."/>
            <person name="van Kruijsbergen I."/>
            <person name="Shu S."/>
            <person name="Carlson J."/>
            <person name="Kinoshita T."/>
            <person name="Ohta Y."/>
            <person name="Mawaribuchi S."/>
            <person name="Jenkins J."/>
            <person name="Grimwood J."/>
            <person name="Schmutz J."/>
            <person name="Mitros T."/>
            <person name="Mozaffari S.V."/>
            <person name="Suzuki Y."/>
            <person name="Haramoto Y."/>
            <person name="Yamamoto T.S."/>
            <person name="Takagi C."/>
            <person name="Heald R."/>
            <person name="Miller K."/>
            <person name="Haudenschild C."/>
            <person name="Kitzman J."/>
            <person name="Nakayama T."/>
            <person name="Izutsu Y."/>
            <person name="Robert J."/>
            <person name="Fortriede J."/>
            <person name="Burns K."/>
            <person name="Lotay V."/>
            <person name="Karimi K."/>
            <person name="Yasuoka Y."/>
            <person name="Dichmann D.S."/>
            <person name="Flajnik M.F."/>
            <person name="Houston D.W."/>
            <person name="Shendure J."/>
            <person name="DuPasquier L."/>
            <person name="Vize P.D."/>
            <person name="Zorn A.M."/>
            <person name="Ito M."/>
            <person name="Marcotte E.M."/>
            <person name="Wallingford J.B."/>
            <person name="Ito Y."/>
            <person name="Asashima M."/>
            <person name="Ueno N."/>
            <person name="Matsuda Y."/>
            <person name="Veenstra G.J."/>
            <person name="Fujiyama A."/>
            <person name="Harland R.M."/>
            <person name="Taira M."/>
            <person name="Rokhsar D.S."/>
        </authorList>
    </citation>
    <scope>NUCLEOTIDE SEQUENCE [LARGE SCALE GENOMIC DNA]</scope>
    <source>
        <strain evidence="2">J</strain>
    </source>
</reference>
<dbReference type="EMBL" id="CM004482">
    <property type="protein sequence ID" value="OCT63119.1"/>
    <property type="molecule type" value="Genomic_DNA"/>
</dbReference>
<dbReference type="Proteomes" id="UP000694892">
    <property type="component" value="Chromosome 9_10L"/>
</dbReference>
<organism evidence="1 2">
    <name type="scientific">Xenopus laevis</name>
    <name type="common">African clawed frog</name>
    <dbReference type="NCBI Taxonomy" id="8355"/>
    <lineage>
        <taxon>Eukaryota</taxon>
        <taxon>Metazoa</taxon>
        <taxon>Chordata</taxon>
        <taxon>Craniata</taxon>
        <taxon>Vertebrata</taxon>
        <taxon>Euteleostomi</taxon>
        <taxon>Amphibia</taxon>
        <taxon>Batrachia</taxon>
        <taxon>Anura</taxon>
        <taxon>Pipoidea</taxon>
        <taxon>Pipidae</taxon>
        <taxon>Xenopodinae</taxon>
        <taxon>Xenopus</taxon>
        <taxon>Xenopus</taxon>
    </lineage>
</organism>
<evidence type="ECO:0000313" key="1">
    <source>
        <dbReference type="EMBL" id="OCT63119.1"/>
    </source>
</evidence>
<accession>A0A974BY38</accession>
<sequence length="80" mass="8803">MGNHAQLCALKHVFHKNKNKIFWGVSNPLYLYGAISDDMLASGVKYDWPGCTTTDWRMLGARSGLGVKIGPGIPSTQRPK</sequence>
<name>A0A974BY38_XENLA</name>
<gene>
    <name evidence="1" type="ORF">XELAEV_18044215mg</name>
</gene>
<protein>
    <submittedName>
        <fullName evidence="1">Uncharacterized protein</fullName>
    </submittedName>
</protein>
<proteinExistence type="predicted"/>
<evidence type="ECO:0000313" key="2">
    <source>
        <dbReference type="Proteomes" id="UP000694892"/>
    </source>
</evidence>